<evidence type="ECO:0000256" key="3">
    <source>
        <dbReference type="ARBA" id="ARBA00006577"/>
    </source>
</evidence>
<protein>
    <recommendedName>
        <fullName evidence="10">Peptidyl-prolyl cis-trans isomerase</fullName>
        <ecNumber evidence="10">5.2.1.8</ecNumber>
    </recommendedName>
</protein>
<dbReference type="GO" id="GO:0042026">
    <property type="term" value="P:protein refolding"/>
    <property type="evidence" value="ECO:0007669"/>
    <property type="project" value="UniProtKB-ARBA"/>
</dbReference>
<dbReference type="PANTHER" id="PTHR47861:SF3">
    <property type="entry name" value="FKBP-TYPE PEPTIDYL-PROLYL CIS-TRANS ISOMERASE SLYD"/>
    <property type="match status" value="1"/>
</dbReference>
<dbReference type="InterPro" id="IPR001179">
    <property type="entry name" value="PPIase_FKBP_dom"/>
</dbReference>
<comment type="catalytic activity">
    <reaction evidence="1 9 10">
        <text>[protein]-peptidylproline (omega=180) = [protein]-peptidylproline (omega=0)</text>
        <dbReference type="Rhea" id="RHEA:16237"/>
        <dbReference type="Rhea" id="RHEA-COMP:10747"/>
        <dbReference type="Rhea" id="RHEA-COMP:10748"/>
        <dbReference type="ChEBI" id="CHEBI:83833"/>
        <dbReference type="ChEBI" id="CHEBI:83834"/>
        <dbReference type="EC" id="5.2.1.8"/>
    </reaction>
</comment>
<keyword evidence="6" id="KW-0143">Chaperone</keyword>
<evidence type="ECO:0000256" key="7">
    <source>
        <dbReference type="ARBA" id="ARBA00023235"/>
    </source>
</evidence>
<dbReference type="AlphaFoldDB" id="A0A7W8GAM1"/>
<comment type="subcellular location">
    <subcellularLocation>
        <location evidence="2">Cytoplasm</location>
    </subcellularLocation>
</comment>
<evidence type="ECO:0000256" key="4">
    <source>
        <dbReference type="ARBA" id="ARBA00022490"/>
    </source>
</evidence>
<dbReference type="RefSeq" id="WP_184660644.1">
    <property type="nucleotide sequence ID" value="NZ_CP031518.1"/>
</dbReference>
<keyword evidence="5 9" id="KW-0697">Rotamase</keyword>
<dbReference type="InterPro" id="IPR046357">
    <property type="entry name" value="PPIase_dom_sf"/>
</dbReference>
<keyword evidence="7 9" id="KW-0413">Isomerase</keyword>
<evidence type="ECO:0000313" key="13">
    <source>
        <dbReference type="Proteomes" id="UP000518887"/>
    </source>
</evidence>
<comment type="caution">
    <text evidence="12">The sequence shown here is derived from an EMBL/GenBank/DDBJ whole genome shotgun (WGS) entry which is preliminary data.</text>
</comment>
<sequence length="178" mass="18792">MEISNQKMVKIHYTLKDVEGNQLDSSVGGEPLEYMHGIGSLIPGLEQELTGKNPGDKFHSEIEPAMGYGEYDEKLVAEVPRSQFDANFPIEVGQQFQADTATGPMIVKVTKVTEDKITVDGNHELAGKKLCFDVEVVDVREPTEEELEPFVGGGCGGGCGSCGGGCDSCGGGCGGCGE</sequence>
<evidence type="ECO:0000256" key="2">
    <source>
        <dbReference type="ARBA" id="ARBA00004496"/>
    </source>
</evidence>
<dbReference type="PANTHER" id="PTHR47861">
    <property type="entry name" value="FKBP-TYPE PEPTIDYL-PROLYL CIS-TRANS ISOMERASE SLYD"/>
    <property type="match status" value="1"/>
</dbReference>
<keyword evidence="4" id="KW-0963">Cytoplasm</keyword>
<keyword evidence="13" id="KW-1185">Reference proteome</keyword>
<reference evidence="12 13" key="1">
    <citation type="submission" date="2020-08" db="EMBL/GenBank/DDBJ databases">
        <title>Genomic Encyclopedia of Type Strains, Phase IV (KMG-IV): sequencing the most valuable type-strain genomes for metagenomic binning, comparative biology and taxonomic classification.</title>
        <authorList>
            <person name="Goeker M."/>
        </authorList>
    </citation>
    <scope>NUCLEOTIDE SEQUENCE [LARGE SCALE GENOMIC DNA]</scope>
    <source>
        <strain evidence="12 13">DSM 103462</strain>
    </source>
</reference>
<evidence type="ECO:0000256" key="8">
    <source>
        <dbReference type="ARBA" id="ARBA00037071"/>
    </source>
</evidence>
<evidence type="ECO:0000256" key="5">
    <source>
        <dbReference type="ARBA" id="ARBA00023110"/>
    </source>
</evidence>
<dbReference type="Gene3D" id="3.10.50.40">
    <property type="match status" value="1"/>
</dbReference>
<dbReference type="EC" id="5.2.1.8" evidence="10"/>
<evidence type="ECO:0000256" key="10">
    <source>
        <dbReference type="RuleBase" id="RU003915"/>
    </source>
</evidence>
<dbReference type="PROSITE" id="PS50059">
    <property type="entry name" value="FKBP_PPIASE"/>
    <property type="match status" value="1"/>
</dbReference>
<dbReference type="GO" id="GO:0003755">
    <property type="term" value="F:peptidyl-prolyl cis-trans isomerase activity"/>
    <property type="evidence" value="ECO:0007669"/>
    <property type="project" value="UniProtKB-UniRule"/>
</dbReference>
<feature type="domain" description="PPIase FKBP-type" evidence="11">
    <location>
        <begin position="6"/>
        <end position="80"/>
    </location>
</feature>
<evidence type="ECO:0000256" key="1">
    <source>
        <dbReference type="ARBA" id="ARBA00000971"/>
    </source>
</evidence>
<accession>A0A7W8GAM1</accession>
<dbReference type="Pfam" id="PF00254">
    <property type="entry name" value="FKBP_C"/>
    <property type="match status" value="1"/>
</dbReference>
<name>A0A7W8GAM1_9SPIR</name>
<comment type="function">
    <text evidence="8">Also involved in hydrogenase metallocenter assembly, probably by participating in the nickel insertion step. This function in hydrogenase biosynthesis requires chaperone activity and the presence of the metal-binding domain, but not PPIase activity.</text>
</comment>
<organism evidence="12 13">
    <name type="scientific">Treponema ruminis</name>
    <dbReference type="NCBI Taxonomy" id="744515"/>
    <lineage>
        <taxon>Bacteria</taxon>
        <taxon>Pseudomonadati</taxon>
        <taxon>Spirochaetota</taxon>
        <taxon>Spirochaetia</taxon>
        <taxon>Spirochaetales</taxon>
        <taxon>Treponemataceae</taxon>
        <taxon>Treponema</taxon>
    </lineage>
</organism>
<dbReference type="Proteomes" id="UP000518887">
    <property type="component" value="Unassembled WGS sequence"/>
</dbReference>
<comment type="similarity">
    <text evidence="3 10">Belongs to the FKBP-type PPIase family.</text>
</comment>
<evidence type="ECO:0000259" key="11">
    <source>
        <dbReference type="PROSITE" id="PS50059"/>
    </source>
</evidence>
<proteinExistence type="inferred from homology"/>
<dbReference type="EMBL" id="JACHFQ010000007">
    <property type="protein sequence ID" value="MBB5226928.1"/>
    <property type="molecule type" value="Genomic_DNA"/>
</dbReference>
<dbReference type="SUPFAM" id="SSF54534">
    <property type="entry name" value="FKBP-like"/>
    <property type="match status" value="1"/>
</dbReference>
<evidence type="ECO:0000256" key="6">
    <source>
        <dbReference type="ARBA" id="ARBA00023186"/>
    </source>
</evidence>
<gene>
    <name evidence="12" type="ORF">HNP76_002316</name>
</gene>
<evidence type="ECO:0000313" key="12">
    <source>
        <dbReference type="EMBL" id="MBB5226928.1"/>
    </source>
</evidence>
<dbReference type="GO" id="GO:0005737">
    <property type="term" value="C:cytoplasm"/>
    <property type="evidence" value="ECO:0007669"/>
    <property type="project" value="UniProtKB-SubCell"/>
</dbReference>
<evidence type="ECO:0000256" key="9">
    <source>
        <dbReference type="PROSITE-ProRule" id="PRU00277"/>
    </source>
</evidence>